<dbReference type="EMBL" id="UYYA01000927">
    <property type="protein sequence ID" value="VDM54857.1"/>
    <property type="molecule type" value="Genomic_DNA"/>
</dbReference>
<gene>
    <name evidence="1" type="ORF">ACOC_LOCUS3272</name>
</gene>
<dbReference type="AlphaFoldDB" id="A0A0R3PG91"/>
<name>A0A0R3PG91_ANGCS</name>
<dbReference type="Proteomes" id="UP000267027">
    <property type="component" value="Unassembled WGS sequence"/>
</dbReference>
<reference evidence="3" key="1">
    <citation type="submission" date="2017-02" db="UniProtKB">
        <authorList>
            <consortium name="WormBaseParasite"/>
        </authorList>
    </citation>
    <scope>IDENTIFICATION</scope>
</reference>
<proteinExistence type="predicted"/>
<protein>
    <submittedName>
        <fullName evidence="1 3">Uncharacterized protein</fullName>
    </submittedName>
</protein>
<reference evidence="1 2" key="2">
    <citation type="submission" date="2018-11" db="EMBL/GenBank/DDBJ databases">
        <authorList>
            <consortium name="Pathogen Informatics"/>
        </authorList>
    </citation>
    <scope>NUCLEOTIDE SEQUENCE [LARGE SCALE GENOMIC DNA]</scope>
    <source>
        <strain evidence="1 2">Costa Rica</strain>
    </source>
</reference>
<evidence type="ECO:0000313" key="1">
    <source>
        <dbReference type="EMBL" id="VDM54857.1"/>
    </source>
</evidence>
<dbReference type="WBParaSite" id="ACOC_0000327101-mRNA-1">
    <property type="protein sequence ID" value="ACOC_0000327101-mRNA-1"/>
    <property type="gene ID" value="ACOC_0000327101"/>
</dbReference>
<evidence type="ECO:0000313" key="3">
    <source>
        <dbReference type="WBParaSite" id="ACOC_0000327101-mRNA-1"/>
    </source>
</evidence>
<keyword evidence="2" id="KW-1185">Reference proteome</keyword>
<evidence type="ECO:0000313" key="2">
    <source>
        <dbReference type="Proteomes" id="UP000267027"/>
    </source>
</evidence>
<organism evidence="3">
    <name type="scientific">Angiostrongylus costaricensis</name>
    <name type="common">Nematode worm</name>
    <dbReference type="NCBI Taxonomy" id="334426"/>
    <lineage>
        <taxon>Eukaryota</taxon>
        <taxon>Metazoa</taxon>
        <taxon>Ecdysozoa</taxon>
        <taxon>Nematoda</taxon>
        <taxon>Chromadorea</taxon>
        <taxon>Rhabditida</taxon>
        <taxon>Rhabditina</taxon>
        <taxon>Rhabditomorpha</taxon>
        <taxon>Strongyloidea</taxon>
        <taxon>Metastrongylidae</taxon>
        <taxon>Angiostrongylus</taxon>
    </lineage>
</organism>
<accession>A0A0R3PG91</accession>
<sequence>MVWEMVYEEENGEVRPEMVKEKKFGKEVVYEEEKRGASELLAFAAHMHILLLPINLLLYSDAETTATESPRSRNDYDASCS</sequence>